<proteinExistence type="inferred from homology"/>
<evidence type="ECO:0000256" key="10">
    <source>
        <dbReference type="ARBA" id="ARBA00023242"/>
    </source>
</evidence>
<dbReference type="GO" id="GO:0016018">
    <property type="term" value="F:cyclosporin A binding"/>
    <property type="evidence" value="ECO:0007669"/>
    <property type="project" value="TreeGrafter"/>
</dbReference>
<dbReference type="GO" id="GO:0003755">
    <property type="term" value="F:peptidyl-prolyl cis-trans isomerase activity"/>
    <property type="evidence" value="ECO:0007669"/>
    <property type="project" value="UniProtKB-KW"/>
</dbReference>
<keyword evidence="7" id="KW-0697">Rotamase</keyword>
<evidence type="ECO:0000256" key="3">
    <source>
        <dbReference type="ARBA" id="ARBA00010028"/>
    </source>
</evidence>
<dbReference type="PROSITE" id="PS00170">
    <property type="entry name" value="CSA_PPIASE_1"/>
    <property type="match status" value="1"/>
</dbReference>
<keyword evidence="6" id="KW-0747">Spliceosome</keyword>
<dbReference type="GO" id="GO:0005681">
    <property type="term" value="C:spliceosomal complex"/>
    <property type="evidence" value="ECO:0007669"/>
    <property type="project" value="UniProtKB-KW"/>
</dbReference>
<reference evidence="13" key="1">
    <citation type="submission" date="2021-01" db="EMBL/GenBank/DDBJ databases">
        <authorList>
            <person name="Corre E."/>
            <person name="Pelletier E."/>
            <person name="Niang G."/>
            <person name="Scheremetjew M."/>
            <person name="Finn R."/>
            <person name="Kale V."/>
            <person name="Holt S."/>
            <person name="Cochrane G."/>
            <person name="Meng A."/>
            <person name="Brown T."/>
            <person name="Cohen L."/>
        </authorList>
    </citation>
    <scope>NUCLEOTIDE SEQUENCE</scope>
    <source>
        <strain evidence="13">CCMP127</strain>
    </source>
</reference>
<keyword evidence="8" id="KW-0508">mRNA splicing</keyword>
<evidence type="ECO:0000256" key="5">
    <source>
        <dbReference type="ARBA" id="ARBA00022664"/>
    </source>
</evidence>
<dbReference type="PANTHER" id="PTHR11071">
    <property type="entry name" value="PEPTIDYL-PROLYL CIS-TRANS ISOMERASE"/>
    <property type="match status" value="1"/>
</dbReference>
<feature type="compositionally biased region" description="Acidic residues" evidence="11">
    <location>
        <begin position="199"/>
        <end position="217"/>
    </location>
</feature>
<dbReference type="AlphaFoldDB" id="A0A7S3L9D9"/>
<dbReference type="PRINTS" id="PR00153">
    <property type="entry name" value="CSAPPISMRASE"/>
</dbReference>
<comment type="subcellular location">
    <subcellularLocation>
        <location evidence="2">Nucleus</location>
    </subcellularLocation>
</comment>
<dbReference type="EMBL" id="HBIM01016665">
    <property type="protein sequence ID" value="CAE0415921.1"/>
    <property type="molecule type" value="Transcribed_RNA"/>
</dbReference>
<evidence type="ECO:0000256" key="11">
    <source>
        <dbReference type="SAM" id="MobiDB-lite"/>
    </source>
</evidence>
<dbReference type="Pfam" id="PF08231">
    <property type="entry name" value="SYF2"/>
    <property type="match status" value="1"/>
</dbReference>
<accession>A0A7S3L9D9</accession>
<organism evidence="13">
    <name type="scientific">Amphora coffeiformis</name>
    <dbReference type="NCBI Taxonomy" id="265554"/>
    <lineage>
        <taxon>Eukaryota</taxon>
        <taxon>Sar</taxon>
        <taxon>Stramenopiles</taxon>
        <taxon>Ochrophyta</taxon>
        <taxon>Bacillariophyta</taxon>
        <taxon>Bacillariophyceae</taxon>
        <taxon>Bacillariophycidae</taxon>
        <taxon>Thalassiophysales</taxon>
        <taxon>Catenulaceae</taxon>
        <taxon>Amphora</taxon>
    </lineage>
</organism>
<dbReference type="Pfam" id="PF00160">
    <property type="entry name" value="Pro_isomerase"/>
    <property type="match status" value="1"/>
</dbReference>
<dbReference type="GO" id="GO:0005737">
    <property type="term" value="C:cytoplasm"/>
    <property type="evidence" value="ECO:0007669"/>
    <property type="project" value="TreeGrafter"/>
</dbReference>
<keyword evidence="10" id="KW-0539">Nucleus</keyword>
<dbReference type="InterPro" id="IPR013260">
    <property type="entry name" value="mRNA_splic_SYF2"/>
</dbReference>
<dbReference type="InterPro" id="IPR002130">
    <property type="entry name" value="Cyclophilin-type_PPIase_dom"/>
</dbReference>
<feature type="region of interest" description="Disordered" evidence="11">
    <location>
        <begin position="372"/>
        <end position="394"/>
    </location>
</feature>
<dbReference type="PROSITE" id="PS50072">
    <property type="entry name" value="CSA_PPIASE_2"/>
    <property type="match status" value="1"/>
</dbReference>
<feature type="domain" description="PPIase cyclophilin-type" evidence="12">
    <location>
        <begin position="6"/>
        <end position="162"/>
    </location>
</feature>
<evidence type="ECO:0000256" key="8">
    <source>
        <dbReference type="ARBA" id="ARBA00023187"/>
    </source>
</evidence>
<dbReference type="GO" id="GO:0008380">
    <property type="term" value="P:RNA splicing"/>
    <property type="evidence" value="ECO:0007669"/>
    <property type="project" value="UniProtKB-KW"/>
</dbReference>
<feature type="compositionally biased region" description="Basic and acidic residues" evidence="11">
    <location>
        <begin position="372"/>
        <end position="387"/>
    </location>
</feature>
<gene>
    <name evidence="13" type="ORF">ACOF00016_LOCUS12990</name>
</gene>
<feature type="region of interest" description="Disordered" evidence="11">
    <location>
        <begin position="174"/>
        <end position="227"/>
    </location>
</feature>
<dbReference type="InterPro" id="IPR020892">
    <property type="entry name" value="Cyclophilin-type_PPIase_CS"/>
</dbReference>
<keyword evidence="5" id="KW-0507">mRNA processing</keyword>
<sequence>MTMKAFFEIEHGAQSLGRLVMELYDDRVPKTVRNFTTLIERGTYRDSVFHRIIPGFMAQGGDFERGDGTGGSSIYGKTFDDEDLQGRHQRRGQLSMANAGPHTNGSQFFIAFRPTPHLDGKHVVFGHVLPESMDIVDALENVATSRSNDRPLQPVLISSCGLIEAERPQKSAAVLAETAKQDSAQVSHETDANPAEELTKDEEEIDLDEEDEDEEKDNDGAPLTKAQQIKQRLRKLKQKMNQARQLNRQAVKEEGGRIGKPARRNKITKSDNPEEDAILRQSAAEAISKSEKTAAKAELRQYSVNDYHNPEGQFRNYQRNLKSIKRGRGETATTTDVLGTFNPIDAALGGAHSDDVDRQGARRLAQEMHRRIEKRQKREADKHAKELMDDDEDVNHINQRNKRFNQKINRTYDKATAEIRQNLERGTAL</sequence>
<evidence type="ECO:0000256" key="9">
    <source>
        <dbReference type="ARBA" id="ARBA00023235"/>
    </source>
</evidence>
<dbReference type="InterPro" id="IPR029000">
    <property type="entry name" value="Cyclophilin-like_dom_sf"/>
</dbReference>
<protein>
    <recommendedName>
        <fullName evidence="4">peptidylprolyl isomerase</fullName>
        <ecNumber evidence="4">5.2.1.8</ecNumber>
    </recommendedName>
</protein>
<dbReference type="PANTHER" id="PTHR11071:SF561">
    <property type="entry name" value="PEPTIDYL-PROLYL CIS-TRANS ISOMERASE D-RELATED"/>
    <property type="match status" value="1"/>
</dbReference>
<evidence type="ECO:0000259" key="12">
    <source>
        <dbReference type="PROSITE" id="PS50072"/>
    </source>
</evidence>
<evidence type="ECO:0000256" key="2">
    <source>
        <dbReference type="ARBA" id="ARBA00004123"/>
    </source>
</evidence>
<dbReference type="Gene3D" id="2.40.100.10">
    <property type="entry name" value="Cyclophilin-like"/>
    <property type="match status" value="1"/>
</dbReference>
<dbReference type="EC" id="5.2.1.8" evidence="4"/>
<evidence type="ECO:0000256" key="7">
    <source>
        <dbReference type="ARBA" id="ARBA00023110"/>
    </source>
</evidence>
<comment type="catalytic activity">
    <reaction evidence="1">
        <text>[protein]-peptidylproline (omega=180) = [protein]-peptidylproline (omega=0)</text>
        <dbReference type="Rhea" id="RHEA:16237"/>
        <dbReference type="Rhea" id="RHEA-COMP:10747"/>
        <dbReference type="Rhea" id="RHEA-COMP:10748"/>
        <dbReference type="ChEBI" id="CHEBI:83833"/>
        <dbReference type="ChEBI" id="CHEBI:83834"/>
        <dbReference type="EC" id="5.2.1.8"/>
    </reaction>
</comment>
<keyword evidence="9" id="KW-0413">Isomerase</keyword>
<evidence type="ECO:0000256" key="6">
    <source>
        <dbReference type="ARBA" id="ARBA00022728"/>
    </source>
</evidence>
<dbReference type="SUPFAM" id="SSF50891">
    <property type="entry name" value="Cyclophilin-like"/>
    <property type="match status" value="1"/>
</dbReference>
<evidence type="ECO:0000313" key="13">
    <source>
        <dbReference type="EMBL" id="CAE0415921.1"/>
    </source>
</evidence>
<dbReference type="GO" id="GO:0006397">
    <property type="term" value="P:mRNA processing"/>
    <property type="evidence" value="ECO:0007669"/>
    <property type="project" value="UniProtKB-KW"/>
</dbReference>
<comment type="similarity">
    <text evidence="3">Belongs to the SYF2 family.</text>
</comment>
<evidence type="ECO:0000256" key="1">
    <source>
        <dbReference type="ARBA" id="ARBA00000971"/>
    </source>
</evidence>
<dbReference type="GO" id="GO:0006457">
    <property type="term" value="P:protein folding"/>
    <property type="evidence" value="ECO:0007669"/>
    <property type="project" value="InterPro"/>
</dbReference>
<evidence type="ECO:0000256" key="4">
    <source>
        <dbReference type="ARBA" id="ARBA00013194"/>
    </source>
</evidence>
<name>A0A7S3L9D9_9STRA</name>
<dbReference type="FunFam" id="2.40.100.10:FF:000025">
    <property type="entry name" value="Peptidyl-prolyl cis-trans isomerase CYP19-2"/>
    <property type="match status" value="1"/>
</dbReference>